<protein>
    <recommendedName>
        <fullName evidence="8">Pre-mRNA-processing factor 17</fullName>
    </recommendedName>
    <alternativeName>
        <fullName evidence="10">Cell division cycle 40 homolog</fullName>
    </alternativeName>
    <alternativeName>
        <fullName evidence="9">PRP17 homolog</fullName>
    </alternativeName>
</protein>
<dbReference type="PROSITE" id="PS00678">
    <property type="entry name" value="WD_REPEATS_1"/>
    <property type="match status" value="1"/>
</dbReference>
<keyword evidence="6" id="KW-0508">mRNA splicing</keyword>
<keyword evidence="7" id="KW-0539">Nucleus</keyword>
<dbReference type="PANTHER" id="PTHR43979:SF1">
    <property type="entry name" value="PRE-MRNA-PROCESSING FACTOR 17"/>
    <property type="match status" value="1"/>
</dbReference>
<dbReference type="PROSITE" id="PS50082">
    <property type="entry name" value="WD_REPEATS_2"/>
    <property type="match status" value="5"/>
</dbReference>
<evidence type="ECO:0000256" key="10">
    <source>
        <dbReference type="ARBA" id="ARBA00076678"/>
    </source>
</evidence>
<evidence type="ECO:0000256" key="1">
    <source>
        <dbReference type="ARBA" id="ARBA00004123"/>
    </source>
</evidence>
<evidence type="ECO:0000256" key="7">
    <source>
        <dbReference type="ARBA" id="ARBA00023242"/>
    </source>
</evidence>
<accession>A0AAD9UUA6</accession>
<evidence type="ECO:0000256" key="8">
    <source>
        <dbReference type="ARBA" id="ARBA00068146"/>
    </source>
</evidence>
<dbReference type="InterPro" id="IPR036322">
    <property type="entry name" value="WD40_repeat_dom_sf"/>
</dbReference>
<keyword evidence="3" id="KW-0507">mRNA processing</keyword>
<comment type="subcellular location">
    <subcellularLocation>
        <location evidence="1">Nucleus</location>
    </subcellularLocation>
</comment>
<organism evidence="13 14">
    <name type="scientific">Acropora cervicornis</name>
    <name type="common">Staghorn coral</name>
    <dbReference type="NCBI Taxonomy" id="6130"/>
    <lineage>
        <taxon>Eukaryota</taxon>
        <taxon>Metazoa</taxon>
        <taxon>Cnidaria</taxon>
        <taxon>Anthozoa</taxon>
        <taxon>Hexacorallia</taxon>
        <taxon>Scleractinia</taxon>
        <taxon>Astrocoeniina</taxon>
        <taxon>Acroporidae</taxon>
        <taxon>Acropora</taxon>
    </lineage>
</organism>
<evidence type="ECO:0000256" key="4">
    <source>
        <dbReference type="ARBA" id="ARBA00022728"/>
    </source>
</evidence>
<evidence type="ECO:0000313" key="14">
    <source>
        <dbReference type="Proteomes" id="UP001249851"/>
    </source>
</evidence>
<keyword evidence="2 11" id="KW-0853">WD repeat</keyword>
<sequence length="543" mass="61228">MAAIHALAAYGVDSDSEGNESNGEETTADHTAHLNTGISISQLQSKMQLKSAPEVTAKEDIGVIRQVDPSAKEVSYNPRYEEMFSPQVGPLNPFKTRQQSAPKNALAGYALDPSVSGVASASVDRYVGDVTKAEEKKGLTIFEAASARPGDKRKREKPGNPGDIEGYKGPWATYVDESKVAKPSEEQAAKLEEFEITKQKRSKKEEDKSVEEKSTLHVQDSVDYQGRSYLHIPHDIDVKLDTDEPPERTGHTKGVSCIRFFPRSAHLLLSCSMDCKIKLWEVYGKRRCLRTFIGHSKAVRDISFNNPGTQFLSAGYDRYVKLWDTETGECIGRFTNRKIPYCVKFNPDEDKQHLLVCGTSDKKILTWDTRANEIVQEYDRHLGAVNTITFVDQNRRFVTTSDDKSIRVWEWDIPVDFKYIAEPSMHSMPAVALHPNNKWMACQSMDNQILIFGVLNRFRQNRKKTFKGHMVAGYACQLSFSPDGSYLISGDADGKLCIWDWKSTKLYSKFKAHDAVCIGCLWHPHETSKVVTCGWDGLIKYWD</sequence>
<dbReference type="GO" id="GO:0000398">
    <property type="term" value="P:mRNA splicing, via spliceosome"/>
    <property type="evidence" value="ECO:0007669"/>
    <property type="project" value="InterPro"/>
</dbReference>
<dbReference type="InterPro" id="IPR001680">
    <property type="entry name" value="WD40_rpt"/>
</dbReference>
<dbReference type="CDD" id="cd00200">
    <property type="entry name" value="WD40"/>
    <property type="match status" value="1"/>
</dbReference>
<keyword evidence="5" id="KW-0677">Repeat</keyword>
<dbReference type="SMART" id="SM00320">
    <property type="entry name" value="WD40"/>
    <property type="match status" value="7"/>
</dbReference>
<feature type="region of interest" description="Disordered" evidence="12">
    <location>
        <begin position="197"/>
        <end position="217"/>
    </location>
</feature>
<evidence type="ECO:0000256" key="3">
    <source>
        <dbReference type="ARBA" id="ARBA00022664"/>
    </source>
</evidence>
<dbReference type="PANTHER" id="PTHR43979">
    <property type="entry name" value="PRE-MRNA-PROCESSING FACTOR 17"/>
    <property type="match status" value="1"/>
</dbReference>
<keyword evidence="4" id="KW-0747">Spliceosome</keyword>
<reference evidence="13" key="1">
    <citation type="journal article" date="2023" name="G3 (Bethesda)">
        <title>Whole genome assembly and annotation of the endangered Caribbean coral Acropora cervicornis.</title>
        <authorList>
            <person name="Selwyn J.D."/>
            <person name="Vollmer S.V."/>
        </authorList>
    </citation>
    <scope>NUCLEOTIDE SEQUENCE</scope>
    <source>
        <strain evidence="13">K2</strain>
    </source>
</reference>
<feature type="region of interest" description="Disordered" evidence="12">
    <location>
        <begin position="144"/>
        <end position="170"/>
    </location>
</feature>
<dbReference type="FunFam" id="2.130.10.10:FF:000034">
    <property type="entry name" value="Pre-mRNA-processing factor 17, putative"/>
    <property type="match status" value="1"/>
</dbReference>
<name>A0AAD9UUA6_ACRCE</name>
<dbReference type="InterPro" id="IPR015943">
    <property type="entry name" value="WD40/YVTN_repeat-like_dom_sf"/>
</dbReference>
<evidence type="ECO:0000313" key="13">
    <source>
        <dbReference type="EMBL" id="KAK2550218.1"/>
    </source>
</evidence>
<dbReference type="EMBL" id="JARQWQ010000113">
    <property type="protein sequence ID" value="KAK2550218.1"/>
    <property type="molecule type" value="Genomic_DNA"/>
</dbReference>
<evidence type="ECO:0000256" key="11">
    <source>
        <dbReference type="PROSITE-ProRule" id="PRU00221"/>
    </source>
</evidence>
<dbReference type="InterPro" id="IPR019775">
    <property type="entry name" value="WD40_repeat_CS"/>
</dbReference>
<dbReference type="AlphaFoldDB" id="A0AAD9UUA6"/>
<feature type="repeat" description="WD" evidence="11">
    <location>
        <begin position="378"/>
        <end position="410"/>
    </location>
</feature>
<evidence type="ECO:0000256" key="6">
    <source>
        <dbReference type="ARBA" id="ARBA00023187"/>
    </source>
</evidence>
<gene>
    <name evidence="13" type="ORF">P5673_029087</name>
</gene>
<dbReference type="PROSITE" id="PS50294">
    <property type="entry name" value="WD_REPEATS_REGION"/>
    <property type="match status" value="4"/>
</dbReference>
<evidence type="ECO:0000256" key="12">
    <source>
        <dbReference type="SAM" id="MobiDB-lite"/>
    </source>
</evidence>
<dbReference type="InterPro" id="IPR032847">
    <property type="entry name" value="PRPF17"/>
</dbReference>
<keyword evidence="14" id="KW-1185">Reference proteome</keyword>
<dbReference type="Proteomes" id="UP001249851">
    <property type="component" value="Unassembled WGS sequence"/>
</dbReference>
<dbReference type="Pfam" id="PF00400">
    <property type="entry name" value="WD40"/>
    <property type="match status" value="6"/>
</dbReference>
<evidence type="ECO:0000256" key="2">
    <source>
        <dbReference type="ARBA" id="ARBA00022574"/>
    </source>
</evidence>
<evidence type="ECO:0000256" key="9">
    <source>
        <dbReference type="ARBA" id="ARBA00075265"/>
    </source>
</evidence>
<feature type="repeat" description="WD" evidence="11">
    <location>
        <begin position="478"/>
        <end position="509"/>
    </location>
</feature>
<feature type="compositionally biased region" description="Basic and acidic residues" evidence="12">
    <location>
        <begin position="197"/>
        <end position="215"/>
    </location>
</feature>
<dbReference type="SUPFAM" id="SSF50978">
    <property type="entry name" value="WD40 repeat-like"/>
    <property type="match status" value="1"/>
</dbReference>
<dbReference type="Gene3D" id="2.130.10.10">
    <property type="entry name" value="YVTN repeat-like/Quinoprotein amine dehydrogenase"/>
    <property type="match status" value="1"/>
</dbReference>
<feature type="repeat" description="WD" evidence="11">
    <location>
        <begin position="248"/>
        <end position="282"/>
    </location>
</feature>
<proteinExistence type="predicted"/>
<dbReference type="GO" id="GO:0071013">
    <property type="term" value="C:catalytic step 2 spliceosome"/>
    <property type="evidence" value="ECO:0007669"/>
    <property type="project" value="InterPro"/>
</dbReference>
<reference evidence="13" key="2">
    <citation type="journal article" date="2023" name="Science">
        <title>Genomic signatures of disease resistance in endangered staghorn corals.</title>
        <authorList>
            <person name="Vollmer S.V."/>
            <person name="Selwyn J.D."/>
            <person name="Despard B.A."/>
            <person name="Roesel C.L."/>
        </authorList>
    </citation>
    <scope>NUCLEOTIDE SEQUENCE</scope>
    <source>
        <strain evidence="13">K2</strain>
    </source>
</reference>
<dbReference type="GO" id="GO:0003729">
    <property type="term" value="F:mRNA binding"/>
    <property type="evidence" value="ECO:0007669"/>
    <property type="project" value="TreeGrafter"/>
</dbReference>
<feature type="repeat" description="WD" evidence="11">
    <location>
        <begin position="292"/>
        <end position="333"/>
    </location>
</feature>
<evidence type="ECO:0000256" key="5">
    <source>
        <dbReference type="ARBA" id="ARBA00022737"/>
    </source>
</evidence>
<comment type="caution">
    <text evidence="13">The sequence shown here is derived from an EMBL/GenBank/DDBJ whole genome shotgun (WGS) entry which is preliminary data.</text>
</comment>
<feature type="repeat" description="WD" evidence="11">
    <location>
        <begin position="510"/>
        <end position="543"/>
    </location>
</feature>
<feature type="region of interest" description="Disordered" evidence="12">
    <location>
        <begin position="1"/>
        <end position="39"/>
    </location>
</feature>